<dbReference type="GO" id="GO:0051997">
    <property type="term" value="F:2-oxo-4-hydroxy-4-carboxy-5-ureidoimidazoline decarboxylase activity"/>
    <property type="evidence" value="ECO:0007669"/>
    <property type="project" value="UniProtKB-EC"/>
</dbReference>
<comment type="catalytic activity">
    <reaction evidence="1">
        <text>5-hydroxy-2-oxo-4-ureido-2,5-dihydro-1H-imidazole-5-carboxylate + H(+) = (S)-allantoin + CO2</text>
        <dbReference type="Rhea" id="RHEA:26301"/>
        <dbReference type="ChEBI" id="CHEBI:15378"/>
        <dbReference type="ChEBI" id="CHEBI:15678"/>
        <dbReference type="ChEBI" id="CHEBI:16526"/>
        <dbReference type="ChEBI" id="CHEBI:58639"/>
        <dbReference type="EC" id="4.1.1.97"/>
    </reaction>
</comment>
<evidence type="ECO:0000313" key="8">
    <source>
        <dbReference type="EMBL" id="GKU92268.1"/>
    </source>
</evidence>
<dbReference type="GO" id="GO:0005777">
    <property type="term" value="C:peroxisome"/>
    <property type="evidence" value="ECO:0007669"/>
    <property type="project" value="TreeGrafter"/>
</dbReference>
<evidence type="ECO:0000256" key="3">
    <source>
        <dbReference type="ARBA" id="ARBA00012257"/>
    </source>
</evidence>
<organism evidence="8 9">
    <name type="scientific">Rubroshorea leprosula</name>
    <dbReference type="NCBI Taxonomy" id="152421"/>
    <lineage>
        <taxon>Eukaryota</taxon>
        <taxon>Viridiplantae</taxon>
        <taxon>Streptophyta</taxon>
        <taxon>Embryophyta</taxon>
        <taxon>Tracheophyta</taxon>
        <taxon>Spermatophyta</taxon>
        <taxon>Magnoliopsida</taxon>
        <taxon>eudicotyledons</taxon>
        <taxon>Gunneridae</taxon>
        <taxon>Pentapetalae</taxon>
        <taxon>rosids</taxon>
        <taxon>malvids</taxon>
        <taxon>Malvales</taxon>
        <taxon>Dipterocarpaceae</taxon>
        <taxon>Rubroshorea</taxon>
    </lineage>
</organism>
<evidence type="ECO:0000256" key="6">
    <source>
        <dbReference type="ARBA" id="ARBA00023239"/>
    </source>
</evidence>
<evidence type="ECO:0000256" key="1">
    <source>
        <dbReference type="ARBA" id="ARBA00001163"/>
    </source>
</evidence>
<gene>
    <name evidence="8" type="ORF">SLEP1_g6018</name>
</gene>
<comment type="pathway">
    <text evidence="2">Purine metabolism; urate degradation; (S)-allantoin from urate: step 3/3.</text>
</comment>
<dbReference type="AlphaFoldDB" id="A0AAV5HU53"/>
<name>A0AAV5HU53_9ROSI</name>
<evidence type="ECO:0000313" key="9">
    <source>
        <dbReference type="Proteomes" id="UP001054252"/>
    </source>
</evidence>
<comment type="caution">
    <text evidence="8">The sequence shown here is derived from an EMBL/GenBank/DDBJ whole genome shotgun (WGS) entry which is preliminary data.</text>
</comment>
<dbReference type="SUPFAM" id="SSF49472">
    <property type="entry name" value="Transthyretin (synonym: prealbumin)"/>
    <property type="match status" value="1"/>
</dbReference>
<dbReference type="InterPro" id="IPR018020">
    <property type="entry name" value="OHCU_decarboxylase"/>
</dbReference>
<reference evidence="8 9" key="1">
    <citation type="journal article" date="2021" name="Commun. Biol.">
        <title>The genome of Shorea leprosula (Dipterocarpaceae) highlights the ecological relevance of drought in aseasonal tropical rainforests.</title>
        <authorList>
            <person name="Ng K.K.S."/>
            <person name="Kobayashi M.J."/>
            <person name="Fawcett J.A."/>
            <person name="Hatakeyama M."/>
            <person name="Paape T."/>
            <person name="Ng C.H."/>
            <person name="Ang C.C."/>
            <person name="Tnah L.H."/>
            <person name="Lee C.T."/>
            <person name="Nishiyama T."/>
            <person name="Sese J."/>
            <person name="O'Brien M.J."/>
            <person name="Copetti D."/>
            <person name="Mohd Noor M.I."/>
            <person name="Ong R.C."/>
            <person name="Putra M."/>
            <person name="Sireger I.Z."/>
            <person name="Indrioko S."/>
            <person name="Kosugi Y."/>
            <person name="Izuno A."/>
            <person name="Isagi Y."/>
            <person name="Lee S.L."/>
            <person name="Shimizu K.K."/>
        </authorList>
    </citation>
    <scope>NUCLEOTIDE SEQUENCE [LARGE SCALE GENOMIC DNA]</scope>
    <source>
        <strain evidence="8">214</strain>
    </source>
</reference>
<proteinExistence type="predicted"/>
<dbReference type="Gene3D" id="1.10.3330.10">
    <property type="entry name" value="Oxo-4-hydroxy-4-carboxy-5-ureidoimidazoline decarboxylase"/>
    <property type="match status" value="1"/>
</dbReference>
<evidence type="ECO:0000256" key="5">
    <source>
        <dbReference type="ARBA" id="ARBA00022793"/>
    </source>
</evidence>
<keyword evidence="6" id="KW-0456">Lyase</keyword>
<keyword evidence="5" id="KW-0210">Decarboxylase</keyword>
<dbReference type="PANTHER" id="PTHR43466">
    <property type="entry name" value="2-OXO-4-HYDROXY-4-CARBOXY-5-UREIDOIMIDAZOLINE DECARBOXYLASE-RELATED"/>
    <property type="match status" value="1"/>
</dbReference>
<keyword evidence="9" id="KW-1185">Reference proteome</keyword>
<dbReference type="Pfam" id="PF09349">
    <property type="entry name" value="OHCU_decarbox"/>
    <property type="match status" value="1"/>
</dbReference>
<evidence type="ECO:0000259" key="7">
    <source>
        <dbReference type="Pfam" id="PF09349"/>
    </source>
</evidence>
<evidence type="ECO:0000256" key="4">
    <source>
        <dbReference type="ARBA" id="ARBA00022631"/>
    </source>
</evidence>
<dbReference type="Proteomes" id="UP001054252">
    <property type="component" value="Unassembled WGS sequence"/>
</dbReference>
<dbReference type="SUPFAM" id="SSF158694">
    <property type="entry name" value="UraD-Like"/>
    <property type="match status" value="1"/>
</dbReference>
<sequence length="153" mass="16647">MVSSWPSQVLAEWNARYKQKFGHIFIICASGRSTVELLAELKRRCSNRPIVEIEIAAAGQMKVTELRLANLFSTKARATSTGVLYPTVDTQKAGEDRVSIIGARITADSEAVAGKPSRVPAQNRPPITTHVLDTAKESPAAGIEVNLEMWKGT</sequence>
<dbReference type="GO" id="GO:0006144">
    <property type="term" value="P:purine nucleobase metabolic process"/>
    <property type="evidence" value="ECO:0007669"/>
    <property type="project" value="UniProtKB-KW"/>
</dbReference>
<dbReference type="PANTHER" id="PTHR43466:SF1">
    <property type="entry name" value="2-OXO-4-HYDROXY-4-CARBOXY-5-UREIDOIMIDAZOLINE DECARBOXYLASE-RELATED"/>
    <property type="match status" value="1"/>
</dbReference>
<dbReference type="GO" id="GO:0019628">
    <property type="term" value="P:urate catabolic process"/>
    <property type="evidence" value="ECO:0007669"/>
    <property type="project" value="TreeGrafter"/>
</dbReference>
<protein>
    <recommendedName>
        <fullName evidence="3">2-oxo-4-hydroxy-4-carboxy-5-ureidoimidazoline decarboxylase</fullName>
        <ecNumber evidence="3">4.1.1.97</ecNumber>
    </recommendedName>
</protein>
<dbReference type="EMBL" id="BPVZ01000005">
    <property type="protein sequence ID" value="GKU92268.1"/>
    <property type="molecule type" value="Genomic_DNA"/>
</dbReference>
<dbReference type="InterPro" id="IPR036778">
    <property type="entry name" value="OHCU_decarboxylase_sf"/>
</dbReference>
<evidence type="ECO:0000256" key="2">
    <source>
        <dbReference type="ARBA" id="ARBA00004754"/>
    </source>
</evidence>
<dbReference type="EC" id="4.1.1.97" evidence="3"/>
<keyword evidence="4" id="KW-0659">Purine metabolism</keyword>
<dbReference type="InterPro" id="IPR036817">
    <property type="entry name" value="Transthyretin/HIU_hydrolase_sf"/>
</dbReference>
<feature type="domain" description="Oxo-4-hydroxy-4-carboxy-5-ureidoimidazoline decarboxylase" evidence="7">
    <location>
        <begin position="8"/>
        <end position="69"/>
    </location>
</feature>
<dbReference type="Gene3D" id="2.60.40.180">
    <property type="entry name" value="Transthyretin/hydroxyisourate hydrolase domain"/>
    <property type="match status" value="1"/>
</dbReference>
<accession>A0AAV5HU53</accession>